<evidence type="ECO:0000259" key="5">
    <source>
        <dbReference type="PROSITE" id="PS50075"/>
    </source>
</evidence>
<proteinExistence type="predicted"/>
<feature type="non-terminal residue" evidence="7">
    <location>
        <position position="1"/>
    </location>
</feature>
<gene>
    <name evidence="7" type="ORF">G5C65_34940</name>
</gene>
<dbReference type="GO" id="GO:0006633">
    <property type="term" value="P:fatty acid biosynthetic process"/>
    <property type="evidence" value="ECO:0007669"/>
    <property type="project" value="InterPro"/>
</dbReference>
<dbReference type="InterPro" id="IPR014030">
    <property type="entry name" value="Ketoacyl_synth_N"/>
</dbReference>
<dbReference type="Pfam" id="PF00550">
    <property type="entry name" value="PP-binding"/>
    <property type="match status" value="1"/>
</dbReference>
<organism evidence="7 8">
    <name type="scientific">Streptomyces boncukensis</name>
    <dbReference type="NCBI Taxonomy" id="2711219"/>
    <lineage>
        <taxon>Bacteria</taxon>
        <taxon>Bacillati</taxon>
        <taxon>Actinomycetota</taxon>
        <taxon>Actinomycetes</taxon>
        <taxon>Kitasatosporales</taxon>
        <taxon>Streptomycetaceae</taxon>
        <taxon>Streptomyces</taxon>
    </lineage>
</organism>
<dbReference type="Gene3D" id="3.40.50.720">
    <property type="entry name" value="NAD(P)-binding Rossmann-like Domain"/>
    <property type="match status" value="1"/>
</dbReference>
<dbReference type="InterPro" id="IPR050091">
    <property type="entry name" value="PKS_NRPS_Biosynth_Enz"/>
</dbReference>
<keyword evidence="3" id="KW-0808">Transferase</keyword>
<dbReference type="SMART" id="SM01294">
    <property type="entry name" value="PKS_PP_betabranch"/>
    <property type="match status" value="1"/>
</dbReference>
<evidence type="ECO:0000256" key="3">
    <source>
        <dbReference type="ARBA" id="ARBA00022679"/>
    </source>
</evidence>
<dbReference type="Pfam" id="PF08659">
    <property type="entry name" value="KR"/>
    <property type="match status" value="1"/>
</dbReference>
<evidence type="ECO:0000256" key="1">
    <source>
        <dbReference type="ARBA" id="ARBA00022450"/>
    </source>
</evidence>
<feature type="non-terminal residue" evidence="7">
    <location>
        <position position="945"/>
    </location>
</feature>
<dbReference type="GO" id="GO:0017000">
    <property type="term" value="P:antibiotic biosynthetic process"/>
    <property type="evidence" value="ECO:0007669"/>
    <property type="project" value="UniProtKB-ARBA"/>
</dbReference>
<dbReference type="PROSITE" id="PS00012">
    <property type="entry name" value="PHOSPHOPANTETHEINE"/>
    <property type="match status" value="1"/>
</dbReference>
<dbReference type="SUPFAM" id="SSF53901">
    <property type="entry name" value="Thiolase-like"/>
    <property type="match status" value="1"/>
</dbReference>
<protein>
    <submittedName>
        <fullName evidence="7">SDR family NAD(P)-dependent oxidoreductase</fullName>
    </submittedName>
</protein>
<dbReference type="EMBL" id="JAAKZZ010000737">
    <property type="protein sequence ID" value="NGO73441.1"/>
    <property type="molecule type" value="Genomic_DNA"/>
</dbReference>
<feature type="domain" description="Ketosynthase family 3 (KS3)" evidence="6">
    <location>
        <begin position="667"/>
        <end position="945"/>
    </location>
</feature>
<dbReference type="Proteomes" id="UP000477722">
    <property type="component" value="Unassembled WGS sequence"/>
</dbReference>
<dbReference type="CDD" id="cd08952">
    <property type="entry name" value="KR_1_SDR_x"/>
    <property type="match status" value="1"/>
</dbReference>
<reference evidence="7 8" key="1">
    <citation type="submission" date="2020-02" db="EMBL/GenBank/DDBJ databases">
        <title>Whole-genome analyses of novel actinobacteria.</title>
        <authorList>
            <person name="Sahin N."/>
            <person name="Tatar D."/>
        </authorList>
    </citation>
    <scope>NUCLEOTIDE SEQUENCE [LARGE SCALE GENOMIC DNA]</scope>
    <source>
        <strain evidence="7 8">SB3404</strain>
    </source>
</reference>
<dbReference type="PANTHER" id="PTHR43775">
    <property type="entry name" value="FATTY ACID SYNTHASE"/>
    <property type="match status" value="1"/>
</dbReference>
<dbReference type="InterPro" id="IPR041618">
    <property type="entry name" value="PKS_DE"/>
</dbReference>
<dbReference type="SMART" id="SM00823">
    <property type="entry name" value="PKS_PP"/>
    <property type="match status" value="1"/>
</dbReference>
<dbReference type="PROSITE" id="PS50075">
    <property type="entry name" value="CARRIER"/>
    <property type="match status" value="1"/>
</dbReference>
<name>A0A6G4X9V3_9ACTN</name>
<dbReference type="GO" id="GO:0004315">
    <property type="term" value="F:3-oxoacyl-[acyl-carrier-protein] synthase activity"/>
    <property type="evidence" value="ECO:0007669"/>
    <property type="project" value="InterPro"/>
</dbReference>
<dbReference type="AlphaFoldDB" id="A0A6G4X9V3"/>
<dbReference type="SMART" id="SM00822">
    <property type="entry name" value="PKS_KR"/>
    <property type="match status" value="1"/>
</dbReference>
<dbReference type="PROSITE" id="PS00606">
    <property type="entry name" value="KS3_1"/>
    <property type="match status" value="1"/>
</dbReference>
<dbReference type="InterPro" id="IPR013968">
    <property type="entry name" value="PKS_KR"/>
</dbReference>
<keyword evidence="2" id="KW-0597">Phosphoprotein</keyword>
<evidence type="ECO:0000313" key="7">
    <source>
        <dbReference type="EMBL" id="NGO73441.1"/>
    </source>
</evidence>
<dbReference type="Gene3D" id="3.40.47.10">
    <property type="match status" value="1"/>
</dbReference>
<dbReference type="PROSITE" id="PS52004">
    <property type="entry name" value="KS3_2"/>
    <property type="match status" value="1"/>
</dbReference>
<dbReference type="FunFam" id="1.10.1200.10:FF:000007">
    <property type="entry name" value="Probable polyketide synthase pks17"/>
    <property type="match status" value="1"/>
</dbReference>
<dbReference type="InterPro" id="IPR020841">
    <property type="entry name" value="PKS_Beta-ketoAc_synthase_dom"/>
</dbReference>
<evidence type="ECO:0000259" key="6">
    <source>
        <dbReference type="PROSITE" id="PS52004"/>
    </source>
</evidence>
<dbReference type="InterPro" id="IPR057326">
    <property type="entry name" value="KR_dom"/>
</dbReference>
<dbReference type="InterPro" id="IPR016039">
    <property type="entry name" value="Thiolase-like"/>
</dbReference>
<dbReference type="GO" id="GO:0004312">
    <property type="term" value="F:fatty acid synthase activity"/>
    <property type="evidence" value="ECO:0007669"/>
    <property type="project" value="TreeGrafter"/>
</dbReference>
<dbReference type="InterPro" id="IPR006162">
    <property type="entry name" value="Ppantetheine_attach_site"/>
</dbReference>
<dbReference type="Gene3D" id="1.10.1200.10">
    <property type="entry name" value="ACP-like"/>
    <property type="match status" value="1"/>
</dbReference>
<keyword evidence="4" id="KW-0511">Multifunctional enzyme</keyword>
<evidence type="ECO:0000256" key="2">
    <source>
        <dbReference type="ARBA" id="ARBA00022553"/>
    </source>
</evidence>
<evidence type="ECO:0000313" key="8">
    <source>
        <dbReference type="Proteomes" id="UP000477722"/>
    </source>
</evidence>
<dbReference type="RefSeq" id="WP_165303084.1">
    <property type="nucleotide sequence ID" value="NZ_JAAKZZ010000737.1"/>
</dbReference>
<accession>A0A6G4X9V3</accession>
<dbReference type="InterPro" id="IPR036291">
    <property type="entry name" value="NAD(P)-bd_dom_sf"/>
</dbReference>
<dbReference type="InterPro" id="IPR009081">
    <property type="entry name" value="PP-bd_ACP"/>
</dbReference>
<keyword evidence="1" id="KW-0596">Phosphopantetheine</keyword>
<dbReference type="PANTHER" id="PTHR43775:SF51">
    <property type="entry name" value="INACTIVE PHENOLPHTHIOCEROL SYNTHESIS POLYKETIDE SYNTHASE TYPE I PKS1-RELATED"/>
    <property type="match status" value="1"/>
</dbReference>
<dbReference type="Gene3D" id="6.10.140.1830">
    <property type="match status" value="1"/>
</dbReference>
<feature type="domain" description="Carrier" evidence="5">
    <location>
        <begin position="567"/>
        <end position="645"/>
    </location>
</feature>
<dbReference type="Pfam" id="PF18369">
    <property type="entry name" value="PKS_DE"/>
    <property type="match status" value="1"/>
</dbReference>
<dbReference type="InterPro" id="IPR020806">
    <property type="entry name" value="PKS_PP-bd"/>
</dbReference>
<dbReference type="SUPFAM" id="SSF47336">
    <property type="entry name" value="ACP-like"/>
    <property type="match status" value="1"/>
</dbReference>
<dbReference type="Pfam" id="PF00109">
    <property type="entry name" value="ketoacyl-synt"/>
    <property type="match status" value="1"/>
</dbReference>
<dbReference type="GO" id="GO:0031177">
    <property type="term" value="F:phosphopantetheine binding"/>
    <property type="evidence" value="ECO:0007669"/>
    <property type="project" value="InterPro"/>
</dbReference>
<dbReference type="CDD" id="cd00833">
    <property type="entry name" value="PKS"/>
    <property type="match status" value="1"/>
</dbReference>
<sequence length="945" mass="97736">HTTTLPTYPFQHERYWLDPVDRAGGEAAADPADAAFWEAVEHGDLGSLTESLGVADEELRGVVPALSAWRRRRREQSAVESWRYHVTWKRHTPPGSRLSGTWLVVAQDGDSRAEAVAAALDSAGAAAAVVLPVAPGADRAGRAALAELLGGYEDAAGVVSLLAAHSSAHPQEPSVPAGLAATVHLLQALGDAGTAAPLWCLTSGAVSVSDGDPLSDAAQAMVWGLGRTAALEHPQRWGGLIDVPAELDAESAALLTGVLAGDGVEDQVALRDAGAYVRRLARSAPEPVRAPWKPRGTALITGGTGALGGHLARWLAERGAERVVLTSRRGPEADGMTELADELAAAGTELTVLACDVADRAAVAALLAELSADGHEIRSVFHAAGVATLDPLADLGVADLGQVLGAKVLGAESLVDLLDPEVLDRLVLFSSISGVWGVGDHAAYAAANAYLDALAVRARAGGLPVTSIAWGPWAGGGMIPEALQDTLRRRGVPVIEPATALGGLRLLLDHDETAPVLAEVDWERFASVFATERPTRLFEEIAEARGAVPEPESSPLAQRLAALSAEDRERELLGMVRSEVARVLGHSAPEQIDPGRAFKDIGFDSLTAVELRNKLGSATGLRLPTTLVFDHPNPLALAAHLVREFTGELDAPAEAAATSAAAAAAADDPIAVVGMGCRFPGGLRSPEELWQFVVDGRDATSPLPADRGWNLAALHHPDPDHPGTSYVREGGFLDGAADFDAGFFGISPREAIAMDPQQRLLLETSWEAIERAGIDPTSLRGSRAGVFVGALDGGYGDRLGGDAGLEGYLVTGGAGSVTSGRVSYLLGLEGPAVTLDTACSSSLVAMHLAAQSLRQGECSLALAGGVAMMSTPDPLISFSRQRGLAPDGRCKPFAAAADGFALSEGVGVLVLERLSDARANGHQVLAVLKGSAVNQDGASNGLTAP</sequence>
<dbReference type="SUPFAM" id="SSF51735">
    <property type="entry name" value="NAD(P)-binding Rossmann-fold domains"/>
    <property type="match status" value="2"/>
</dbReference>
<comment type="caution">
    <text evidence="7">The sequence shown here is derived from an EMBL/GenBank/DDBJ whole genome shotgun (WGS) entry which is preliminary data.</text>
</comment>
<evidence type="ECO:0000256" key="4">
    <source>
        <dbReference type="ARBA" id="ARBA00023268"/>
    </source>
</evidence>
<dbReference type="InterPro" id="IPR018201">
    <property type="entry name" value="Ketoacyl_synth_AS"/>
</dbReference>
<dbReference type="InterPro" id="IPR036736">
    <property type="entry name" value="ACP-like_sf"/>
</dbReference>
<dbReference type="SMART" id="SM00825">
    <property type="entry name" value="PKS_KS"/>
    <property type="match status" value="1"/>
</dbReference>
<keyword evidence="8" id="KW-1185">Reference proteome</keyword>